<gene>
    <name evidence="1" type="ORF">SDC9_201055</name>
</gene>
<dbReference type="AlphaFoldDB" id="A0A645IPY6"/>
<sequence>MPELDTNTYFTKLIVACVVEPNLNLKDLQDGYRVMSADDLLGTMLLAGERSELQSKVLEINGFKNDFELLDEAKNS</sequence>
<dbReference type="Pfam" id="PF08890">
    <property type="entry name" value="Phage_TAC_5"/>
    <property type="match status" value="1"/>
</dbReference>
<dbReference type="EMBL" id="VSSQ01120480">
    <property type="protein sequence ID" value="MPN53391.1"/>
    <property type="molecule type" value="Genomic_DNA"/>
</dbReference>
<proteinExistence type="predicted"/>
<dbReference type="InterPro" id="IPR038559">
    <property type="entry name" value="XkdN-like_sf"/>
</dbReference>
<dbReference type="InterPro" id="IPR014986">
    <property type="entry name" value="XkdN-like"/>
</dbReference>
<protein>
    <submittedName>
        <fullName evidence="1">Uncharacterized protein</fullName>
    </submittedName>
</protein>
<accession>A0A645IPY6</accession>
<comment type="caution">
    <text evidence="1">The sequence shown here is derived from an EMBL/GenBank/DDBJ whole genome shotgun (WGS) entry which is preliminary data.</text>
</comment>
<reference evidence="1" key="1">
    <citation type="submission" date="2019-08" db="EMBL/GenBank/DDBJ databases">
        <authorList>
            <person name="Kucharzyk K."/>
            <person name="Murdoch R.W."/>
            <person name="Higgins S."/>
            <person name="Loffler F."/>
        </authorList>
    </citation>
    <scope>NUCLEOTIDE SEQUENCE</scope>
</reference>
<organism evidence="1">
    <name type="scientific">bioreactor metagenome</name>
    <dbReference type="NCBI Taxonomy" id="1076179"/>
    <lineage>
        <taxon>unclassified sequences</taxon>
        <taxon>metagenomes</taxon>
        <taxon>ecological metagenomes</taxon>
    </lineage>
</organism>
<evidence type="ECO:0000313" key="1">
    <source>
        <dbReference type="EMBL" id="MPN53391.1"/>
    </source>
</evidence>
<name>A0A645IPY6_9ZZZZ</name>
<dbReference type="Gene3D" id="3.30.2220.30">
    <property type="match status" value="1"/>
</dbReference>